<keyword evidence="2" id="KW-1185">Reference proteome</keyword>
<evidence type="ECO:0000313" key="1">
    <source>
        <dbReference type="EMBL" id="KAI3783060.1"/>
    </source>
</evidence>
<evidence type="ECO:0000313" key="2">
    <source>
        <dbReference type="Proteomes" id="UP001055811"/>
    </source>
</evidence>
<accession>A0ACB9GHY3</accession>
<protein>
    <submittedName>
        <fullName evidence="1">Uncharacterized protein</fullName>
    </submittedName>
</protein>
<organism evidence="1 2">
    <name type="scientific">Cichorium intybus</name>
    <name type="common">Chicory</name>
    <dbReference type="NCBI Taxonomy" id="13427"/>
    <lineage>
        <taxon>Eukaryota</taxon>
        <taxon>Viridiplantae</taxon>
        <taxon>Streptophyta</taxon>
        <taxon>Embryophyta</taxon>
        <taxon>Tracheophyta</taxon>
        <taxon>Spermatophyta</taxon>
        <taxon>Magnoliopsida</taxon>
        <taxon>eudicotyledons</taxon>
        <taxon>Gunneridae</taxon>
        <taxon>Pentapetalae</taxon>
        <taxon>asterids</taxon>
        <taxon>campanulids</taxon>
        <taxon>Asterales</taxon>
        <taxon>Asteraceae</taxon>
        <taxon>Cichorioideae</taxon>
        <taxon>Cichorieae</taxon>
        <taxon>Cichoriinae</taxon>
        <taxon>Cichorium</taxon>
    </lineage>
</organism>
<proteinExistence type="predicted"/>
<dbReference type="Proteomes" id="UP001055811">
    <property type="component" value="Linkage Group LG02"/>
</dbReference>
<sequence>MKITALLVLKCDARSDGSDPVILANATDVNHFGYFQRVTVGSSSSLLVGPSSNAPLLNNDTPFNTKYKVHSYNRNGLCVVGFMDDHYPLEVHSLYDLHSRSKETFGNHDDLATSVQYSNETGFAAGSTDGRVALKHFNPSNQNNDG</sequence>
<comment type="caution">
    <text evidence="1">The sequence shown here is derived from an EMBL/GenBank/DDBJ whole genome shotgun (WGS) entry which is preliminary data.</text>
</comment>
<reference evidence="2" key="1">
    <citation type="journal article" date="2022" name="Mol. Ecol. Resour.">
        <title>The genomes of chicory, endive, great burdock and yacon provide insights into Asteraceae palaeo-polyploidization history and plant inulin production.</title>
        <authorList>
            <person name="Fan W."/>
            <person name="Wang S."/>
            <person name="Wang H."/>
            <person name="Wang A."/>
            <person name="Jiang F."/>
            <person name="Liu H."/>
            <person name="Zhao H."/>
            <person name="Xu D."/>
            <person name="Zhang Y."/>
        </authorList>
    </citation>
    <scope>NUCLEOTIDE SEQUENCE [LARGE SCALE GENOMIC DNA]</scope>
    <source>
        <strain evidence="2">cv. Punajuju</strain>
    </source>
</reference>
<reference evidence="1 2" key="2">
    <citation type="journal article" date="2022" name="Mol. Ecol. Resour.">
        <title>The genomes of chicory, endive, great burdock and yacon provide insights into Asteraceae paleo-polyploidization history and plant inulin production.</title>
        <authorList>
            <person name="Fan W."/>
            <person name="Wang S."/>
            <person name="Wang H."/>
            <person name="Wang A."/>
            <person name="Jiang F."/>
            <person name="Liu H."/>
            <person name="Zhao H."/>
            <person name="Xu D."/>
            <person name="Zhang Y."/>
        </authorList>
    </citation>
    <scope>NUCLEOTIDE SEQUENCE [LARGE SCALE GENOMIC DNA]</scope>
    <source>
        <strain evidence="2">cv. Punajuju</strain>
        <tissue evidence="1">Leaves</tissue>
    </source>
</reference>
<gene>
    <name evidence="1" type="ORF">L2E82_13122</name>
</gene>
<dbReference type="EMBL" id="CM042010">
    <property type="protein sequence ID" value="KAI3783060.1"/>
    <property type="molecule type" value="Genomic_DNA"/>
</dbReference>
<name>A0ACB9GHY3_CICIN</name>